<dbReference type="EMBL" id="CDMZ01004355">
    <property type="protein sequence ID" value="CEM49504.1"/>
    <property type="molecule type" value="Genomic_DNA"/>
</dbReference>
<reference evidence="1" key="1">
    <citation type="submission" date="2014-11" db="EMBL/GenBank/DDBJ databases">
        <authorList>
            <person name="Otto D Thomas"/>
            <person name="Naeem Raeece"/>
        </authorList>
    </citation>
    <scope>NUCLEOTIDE SEQUENCE</scope>
</reference>
<evidence type="ECO:0000313" key="1">
    <source>
        <dbReference type="EMBL" id="CEM49504.1"/>
    </source>
</evidence>
<organism evidence="1">
    <name type="scientific">Chromera velia CCMP2878</name>
    <dbReference type="NCBI Taxonomy" id="1169474"/>
    <lineage>
        <taxon>Eukaryota</taxon>
        <taxon>Sar</taxon>
        <taxon>Alveolata</taxon>
        <taxon>Colpodellida</taxon>
        <taxon>Chromeraceae</taxon>
        <taxon>Chromera</taxon>
    </lineage>
</organism>
<proteinExistence type="predicted"/>
<protein>
    <submittedName>
        <fullName evidence="1">Uncharacterized protein</fullName>
    </submittedName>
</protein>
<dbReference type="VEuPathDB" id="CryptoDB:Cvel_9444"/>
<gene>
    <name evidence="1" type="ORF">Cvel_9444</name>
</gene>
<name>A0A0G4HYA5_9ALVE</name>
<sequence length="304" mass="34757">MYHIQTSNLKAPSQWVHRHLTGFDDPYNDRSALSRPQKRILHQQPSVRKVEKNNLSTSSAVYCGPTLKHAYSQPRAANYQNSLAAHTCIKHRTYTEETDSTLAASSESAGTTNSVSDDLRASSWVNRESPNTVDLTRYLERLSVNSRLHKTLTTSAYMNCDTHVVQRFSILTGIGSNVFGQKLLLRMMKMLHLCKYHVTDIIYIMALASCQLDDCFSKLSVMDGKERANVCVLQVFLSHCWLQDETCPIKVWHSNLFKSYCTFATLQDALFKLFLIQEFSLKVDDQRVHQRVRELVYGSHRTEG</sequence>
<dbReference type="AlphaFoldDB" id="A0A0G4HYA5"/>
<accession>A0A0G4HYA5</accession>